<evidence type="ECO:0000256" key="1">
    <source>
        <dbReference type="SAM" id="MobiDB-lite"/>
    </source>
</evidence>
<feature type="region of interest" description="Disordered" evidence="1">
    <location>
        <begin position="40"/>
        <end position="67"/>
    </location>
</feature>
<dbReference type="AlphaFoldDB" id="X1FDV2"/>
<organism evidence="2">
    <name type="scientific">marine sediment metagenome</name>
    <dbReference type="NCBI Taxonomy" id="412755"/>
    <lineage>
        <taxon>unclassified sequences</taxon>
        <taxon>metagenomes</taxon>
        <taxon>ecological metagenomes</taxon>
    </lineage>
</organism>
<feature type="non-terminal residue" evidence="2">
    <location>
        <position position="1"/>
    </location>
</feature>
<name>X1FDV2_9ZZZZ</name>
<dbReference type="EMBL" id="BARU01008593">
    <property type="protein sequence ID" value="GAH43162.1"/>
    <property type="molecule type" value="Genomic_DNA"/>
</dbReference>
<gene>
    <name evidence="2" type="ORF">S03H2_16773</name>
</gene>
<evidence type="ECO:0000313" key="2">
    <source>
        <dbReference type="EMBL" id="GAH43162.1"/>
    </source>
</evidence>
<proteinExistence type="predicted"/>
<reference evidence="2" key="1">
    <citation type="journal article" date="2014" name="Front. Microbiol.">
        <title>High frequency of phylogenetically diverse reductive dehalogenase-homologous genes in deep subseafloor sedimentary metagenomes.</title>
        <authorList>
            <person name="Kawai M."/>
            <person name="Futagami T."/>
            <person name="Toyoda A."/>
            <person name="Takaki Y."/>
            <person name="Nishi S."/>
            <person name="Hori S."/>
            <person name="Arai W."/>
            <person name="Tsubouchi T."/>
            <person name="Morono Y."/>
            <person name="Uchiyama I."/>
            <person name="Ito T."/>
            <person name="Fujiyama A."/>
            <person name="Inagaki F."/>
            <person name="Takami H."/>
        </authorList>
    </citation>
    <scope>NUCLEOTIDE SEQUENCE</scope>
    <source>
        <strain evidence="2">Expedition CK06-06</strain>
    </source>
</reference>
<protein>
    <submittedName>
        <fullName evidence="2">Uncharacterized protein</fullName>
    </submittedName>
</protein>
<sequence>PNHLSQNLEIRPITSNRVVRYLNPAANFDPLTGPDQCLPDVGTKPTQQQNLQPAPGISLSPTEAGGDDPAVIKYQNVTRPQIINYFEKPVMF</sequence>
<comment type="caution">
    <text evidence="2">The sequence shown here is derived from an EMBL/GenBank/DDBJ whole genome shotgun (WGS) entry which is preliminary data.</text>
</comment>
<accession>X1FDV2</accession>